<dbReference type="AlphaFoldDB" id="A0AAV2FVS5"/>
<keyword evidence="3" id="KW-1185">Reference proteome</keyword>
<feature type="compositionally biased region" description="Basic and acidic residues" evidence="1">
    <location>
        <begin position="114"/>
        <end position="132"/>
    </location>
</feature>
<dbReference type="EMBL" id="OZ034820">
    <property type="protein sequence ID" value="CAL1402441.1"/>
    <property type="molecule type" value="Genomic_DNA"/>
</dbReference>
<dbReference type="Proteomes" id="UP001497516">
    <property type="component" value="Chromosome 7"/>
</dbReference>
<feature type="region of interest" description="Disordered" evidence="1">
    <location>
        <begin position="106"/>
        <end position="149"/>
    </location>
</feature>
<feature type="region of interest" description="Disordered" evidence="1">
    <location>
        <begin position="39"/>
        <end position="75"/>
    </location>
</feature>
<name>A0AAV2FVS5_9ROSI</name>
<gene>
    <name evidence="2" type="ORF">LTRI10_LOCUS42439</name>
</gene>
<proteinExistence type="predicted"/>
<protein>
    <submittedName>
        <fullName evidence="2">Uncharacterized protein</fullName>
    </submittedName>
</protein>
<evidence type="ECO:0000313" key="3">
    <source>
        <dbReference type="Proteomes" id="UP001497516"/>
    </source>
</evidence>
<organism evidence="2 3">
    <name type="scientific">Linum trigynum</name>
    <dbReference type="NCBI Taxonomy" id="586398"/>
    <lineage>
        <taxon>Eukaryota</taxon>
        <taxon>Viridiplantae</taxon>
        <taxon>Streptophyta</taxon>
        <taxon>Embryophyta</taxon>
        <taxon>Tracheophyta</taxon>
        <taxon>Spermatophyta</taxon>
        <taxon>Magnoliopsida</taxon>
        <taxon>eudicotyledons</taxon>
        <taxon>Gunneridae</taxon>
        <taxon>Pentapetalae</taxon>
        <taxon>rosids</taxon>
        <taxon>fabids</taxon>
        <taxon>Malpighiales</taxon>
        <taxon>Linaceae</taxon>
        <taxon>Linum</taxon>
    </lineage>
</organism>
<evidence type="ECO:0000313" key="2">
    <source>
        <dbReference type="EMBL" id="CAL1402441.1"/>
    </source>
</evidence>
<reference evidence="2 3" key="1">
    <citation type="submission" date="2024-04" db="EMBL/GenBank/DDBJ databases">
        <authorList>
            <person name="Fracassetti M."/>
        </authorList>
    </citation>
    <scope>NUCLEOTIDE SEQUENCE [LARGE SCALE GENOMIC DNA]</scope>
</reference>
<accession>A0AAV2FVS5</accession>
<sequence>METENNWFAGRDNSPAVLQSSLSNNYRVKYRQYSHTHVSMTAEKDAEPEKVTSTIDGEPEKGRRRSHGVQRTAERQWEELAGNRAWIRAAVCRVMFPSLATETTGFDGWLRRKQSNEPRANDDERRRRDRWSWTRGRAAVRASGDANSK</sequence>
<evidence type="ECO:0000256" key="1">
    <source>
        <dbReference type="SAM" id="MobiDB-lite"/>
    </source>
</evidence>